<evidence type="ECO:0000256" key="1">
    <source>
        <dbReference type="ARBA" id="ARBA00023118"/>
    </source>
</evidence>
<evidence type="ECO:0000313" key="2">
    <source>
        <dbReference type="EMBL" id="PDQ22010.1"/>
    </source>
</evidence>
<dbReference type="EMBL" id="NWQG01000030">
    <property type="protein sequence ID" value="PDQ22010.1"/>
    <property type="molecule type" value="Genomic_DNA"/>
</dbReference>
<protein>
    <submittedName>
        <fullName evidence="2">Nucleotidyltransferase</fullName>
    </submittedName>
</protein>
<dbReference type="SUPFAM" id="SSF81631">
    <property type="entry name" value="PAP/OAS1 substrate-binding domain"/>
    <property type="match status" value="1"/>
</dbReference>
<reference evidence="2 3" key="1">
    <citation type="submission" date="2017-09" db="EMBL/GenBank/DDBJ databases">
        <title>Mesorhizobum sanjuanii sp. nov. isolated from nodules of Lotus tenuis in saline-alkaline lowlands of Flooding Pampa.</title>
        <authorList>
            <person name="Sannazzaro A.I."/>
            <person name="Torres Tejerizo G.A."/>
            <person name="Fontana F."/>
            <person name="Cumpa Velazquez L.M."/>
            <person name="Hansen L."/>
            <person name="Pistorio M."/>
            <person name="Estrella M.J."/>
        </authorList>
    </citation>
    <scope>NUCLEOTIDE SEQUENCE [LARGE SCALE GENOMIC DNA]</scope>
    <source>
        <strain evidence="2 3">BSA136</strain>
    </source>
</reference>
<keyword evidence="3" id="KW-1185">Reference proteome</keyword>
<dbReference type="Gene3D" id="3.30.460.10">
    <property type="entry name" value="Beta Polymerase, domain 2"/>
    <property type="match status" value="1"/>
</dbReference>
<dbReference type="InterPro" id="IPR006116">
    <property type="entry name" value="NT_2-5OAS_ClassI-CCAase"/>
</dbReference>
<name>A0A2A6FJ84_9HYPH</name>
<dbReference type="GO" id="GO:0016779">
    <property type="term" value="F:nucleotidyltransferase activity"/>
    <property type="evidence" value="ECO:0007669"/>
    <property type="project" value="InterPro"/>
</dbReference>
<dbReference type="InterPro" id="IPR053445">
    <property type="entry name" value="CBASS_cN_synthase"/>
</dbReference>
<dbReference type="Pfam" id="PF18144">
    <property type="entry name" value="SMODS"/>
    <property type="match status" value="1"/>
</dbReference>
<keyword evidence="2" id="KW-0808">Transferase</keyword>
<keyword evidence="1" id="KW-0051">Antiviral defense</keyword>
<dbReference type="RefSeq" id="WP_006329274.1">
    <property type="nucleotide sequence ID" value="NZ_NWQG01000030.1"/>
</dbReference>
<dbReference type="GO" id="GO:0051607">
    <property type="term" value="P:defense response to virus"/>
    <property type="evidence" value="ECO:0007669"/>
    <property type="project" value="UniProtKB-KW"/>
</dbReference>
<organism evidence="2 3">
    <name type="scientific">Mesorhizobium sanjuanii</name>
    <dbReference type="NCBI Taxonomy" id="2037900"/>
    <lineage>
        <taxon>Bacteria</taxon>
        <taxon>Pseudomonadati</taxon>
        <taxon>Pseudomonadota</taxon>
        <taxon>Alphaproteobacteria</taxon>
        <taxon>Hyphomicrobiales</taxon>
        <taxon>Phyllobacteriaceae</taxon>
        <taxon>Mesorhizobium</taxon>
    </lineage>
</organism>
<dbReference type="SUPFAM" id="SSF81301">
    <property type="entry name" value="Nucleotidyltransferase"/>
    <property type="match status" value="1"/>
</dbReference>
<dbReference type="Gene3D" id="1.10.1410.20">
    <property type="entry name" value="2'-5'-oligoadenylate synthetase 1, domain 2"/>
    <property type="match status" value="1"/>
</dbReference>
<dbReference type="NCBIfam" id="NF041116">
    <property type="entry name" value="CBASS_cyclase_a"/>
    <property type="match status" value="1"/>
</dbReference>
<comment type="caution">
    <text evidence="2">The sequence shown here is derived from an EMBL/GenBank/DDBJ whole genome shotgun (WGS) entry which is preliminary data.</text>
</comment>
<dbReference type="AlphaFoldDB" id="A0A2A6FJ84"/>
<dbReference type="InterPro" id="IPR043519">
    <property type="entry name" value="NT_sf"/>
</dbReference>
<dbReference type="Proteomes" id="UP000219182">
    <property type="component" value="Unassembled WGS sequence"/>
</dbReference>
<accession>A0A2A6FJ84</accession>
<gene>
    <name evidence="2" type="ORF">CN311_06215</name>
</gene>
<evidence type="ECO:0000313" key="3">
    <source>
        <dbReference type="Proteomes" id="UP000219182"/>
    </source>
</evidence>
<sequence length="316" mass="35704">MPLTNTALLNYDHNVLRLPADKRTQYHAQVDRLVIELNKTLKGRTDIKITRVLKAGSFAKYTILRRTNEDPVDVDLVIYVSAGNADGNTLEQLVDAIHKALIDIYPTKSVEDFEIQRKAATVTFAGTGLSVDVVPIIEDPDRPGYGWQFDIRDGTKVETNPPGQLKFVRDRKDADKNFRTLVRIGKRWRRHAELEALKGFHIELIMAHVLEVNGNAGSIEKRFRDFLLYIAQSGLKEEIRFPENTGPYDTFSDPVVILDPVNSQNNVTSRITKAEREEIVAAANSAWEVAHYASAENDNDIWKEVFGPRFSTEEAA</sequence>
<proteinExistence type="predicted"/>
<dbReference type="CDD" id="cd05400">
    <property type="entry name" value="NT_2-5OAS_ClassI-CCAase"/>
    <property type="match status" value="1"/>
</dbReference>